<dbReference type="KEGG" id="taci:TDSAC_0078"/>
<dbReference type="GO" id="GO:0006302">
    <property type="term" value="P:double-strand break repair"/>
    <property type="evidence" value="ECO:0007669"/>
    <property type="project" value="InterPro"/>
</dbReference>
<dbReference type="Pfam" id="PF13476">
    <property type="entry name" value="AAA_23"/>
    <property type="match status" value="1"/>
</dbReference>
<dbReference type="GO" id="GO:0004527">
    <property type="term" value="F:exonuclease activity"/>
    <property type="evidence" value="ECO:0007669"/>
    <property type="project" value="UniProtKB-KW"/>
</dbReference>
<dbReference type="OrthoDB" id="9795626at2"/>
<dbReference type="Proteomes" id="UP000244792">
    <property type="component" value="Chromosome"/>
</dbReference>
<keyword evidence="1" id="KW-0175">Coiled coil</keyword>
<dbReference type="Pfam" id="PF13558">
    <property type="entry name" value="SbcC_Walker_B"/>
    <property type="match status" value="1"/>
</dbReference>
<dbReference type="InterPro" id="IPR027417">
    <property type="entry name" value="P-loop_NTPase"/>
</dbReference>
<dbReference type="PROSITE" id="PS00675">
    <property type="entry name" value="SIGMA54_INTERACT_1"/>
    <property type="match status" value="1"/>
</dbReference>
<keyword evidence="4" id="KW-1185">Reference proteome</keyword>
<protein>
    <submittedName>
        <fullName evidence="3">Exonuclease SbcC</fullName>
    </submittedName>
</protein>
<keyword evidence="3" id="KW-0540">Nuclease</keyword>
<dbReference type="InterPro" id="IPR038729">
    <property type="entry name" value="Rad50/SbcC_AAA"/>
</dbReference>
<keyword evidence="3" id="KW-0378">Hydrolase</keyword>
<sequence>MKILKIRLKNINSLYNEWTIDFTHPEFTSNSIFLITGQTGAGKSTILDAISLALYGRTPRLGKISKNNNELMSRNTDECFSEVTFETQKGLYKALWWQKRTKELQHPKRELQEVKENKIIETGTNKVEEKIIELTGMTYDQFTRSILLAQGDFASFLKANYDERSAILEQITGTQIYSEVSIMVYEKRKTEREQLSLIKKELETLRILSPEEEGELRLQQDSYTLREKICNEELEKLSERFNAKKKEKDISIEIKMLEKNLLDINKKLSDGNQQKLKLEKAKEARSIYPEYKELKNLEDSLKDISRSLEKKEDEEKGLSKDLENLKKSLEEIKLKTQKFIEKKGKIEPLINEAKTIDLNIQNLNKQEEIYKKLVNEVSKKKREILSQSDLTKQRIERIKREIKAFNLDLLENAYLEKLKDILPDLKSFLEMIKDLEVRLLSTEKILSSKEKEEESLTLEVQREYEKLDQKTREKESIELEITSIQKDIENLLSYKDINEIKKALDREKTKKPYLEILESIDLDIKERYAEFESLTTERERLEREREQKEYEKKLIEDFLEANKKKFEELKLLKDFEKTREILEEGRPCPVCGSTHHPYKQMDNTLIDYSLIEEYNNKSENIKKLKDDISEISTKISLQENKLQNNAIQIKRLLSAKNESLKKIEGIEKKFDYHVNITALNTEIEKNEIEINNLASLIERYEALENNINKKNKELLSLKEDISSLKNIINSKEQKLNIIKAEVSNLQATREELNSQKHSQEKNISCILQKIGIKTVYPKEINNLYLDLKKRYEEFLKVKEFHIKYHSDLENEEKNLNKLQFDLENIEEEIKKYQEEFNKITSDIKNLEEKRYKTLRNYDTDLCEKKLREIKEGLEKRLQDNQSALNNLENTRSFLNGEIENTKKKKLEMEELYKLKKYEFESLLREHNFIDIENFEASLISDEEIAIISKELKAIEIERELLDSKVSEKRRELEQIKELIGKNNQTLEETFKDLEFQREKVKNIRENIGMLKQKLSANNEVKEKYNKLIKEIEMKEKNLKKYDILYDLIGSSDGKKFRSFAQEITFDILIKHANRHLKRISDRYILTKDKKERLCFSVIDNYQAGEIRSTKNLSGGESFIVSLALALGLSSMSSKNVRVDSLFLDEGFGTLDEETLETALNAISNLNQENKTIGIISHLTYIQERIATQIKVISKPGGKSIIVGPGVSKS</sequence>
<evidence type="ECO:0000256" key="1">
    <source>
        <dbReference type="SAM" id="Coils"/>
    </source>
</evidence>
<feature type="domain" description="Rad50/SbcC-type AAA" evidence="2">
    <location>
        <begin position="5"/>
        <end position="205"/>
    </location>
</feature>
<dbReference type="InterPro" id="IPR025662">
    <property type="entry name" value="Sigma_54_int_dom_ATP-bd_1"/>
</dbReference>
<dbReference type="Gene3D" id="3.40.50.300">
    <property type="entry name" value="P-loop containing nucleotide triphosphate hydrolases"/>
    <property type="match status" value="2"/>
</dbReference>
<dbReference type="PANTHER" id="PTHR32114:SF2">
    <property type="entry name" value="ABC TRANSPORTER ABCH.3"/>
    <property type="match status" value="1"/>
</dbReference>
<feature type="coiled-coil region" evidence="1">
    <location>
        <begin position="432"/>
        <end position="487"/>
    </location>
</feature>
<reference evidence="3 4" key="1">
    <citation type="submission" date="2017-04" db="EMBL/GenBank/DDBJ databases">
        <title>Genomic insights into metabolism of Thermodesulfobium acidiphilum.</title>
        <authorList>
            <person name="Toshchakov S.V."/>
            <person name="Frolov E.N."/>
            <person name="Kublanov I.V."/>
            <person name="Samarov N.I."/>
            <person name="Novikov A."/>
            <person name="Lebedinsky A.V."/>
            <person name="Bonch-Osmolovskaya E.A."/>
            <person name="Chernyh N.A."/>
        </authorList>
    </citation>
    <scope>NUCLEOTIDE SEQUENCE [LARGE SCALE GENOMIC DNA]</scope>
    <source>
        <strain evidence="3 4">3127-1</strain>
    </source>
</reference>
<dbReference type="RefSeq" id="WP_108307780.1">
    <property type="nucleotide sequence ID" value="NZ_CP020921.1"/>
</dbReference>
<feature type="coiled-coil region" evidence="1">
    <location>
        <begin position="808"/>
        <end position="904"/>
    </location>
</feature>
<accession>A0A2R4VYA4</accession>
<evidence type="ECO:0000313" key="3">
    <source>
        <dbReference type="EMBL" id="AWB09468.1"/>
    </source>
</evidence>
<feature type="coiled-coil region" evidence="1">
    <location>
        <begin position="951"/>
        <end position="1044"/>
    </location>
</feature>
<proteinExistence type="predicted"/>
<feature type="coiled-coil region" evidence="1">
    <location>
        <begin position="524"/>
        <end position="551"/>
    </location>
</feature>
<feature type="coiled-coil region" evidence="1">
    <location>
        <begin position="227"/>
        <end position="383"/>
    </location>
</feature>
<keyword evidence="3" id="KW-0269">Exonuclease</keyword>
<dbReference type="SUPFAM" id="SSF52540">
    <property type="entry name" value="P-loop containing nucleoside triphosphate hydrolases"/>
    <property type="match status" value="2"/>
</dbReference>
<name>A0A2R4VYA4_THEAF</name>
<dbReference type="EMBL" id="CP020921">
    <property type="protein sequence ID" value="AWB09468.1"/>
    <property type="molecule type" value="Genomic_DNA"/>
</dbReference>
<feature type="coiled-coil region" evidence="1">
    <location>
        <begin position="611"/>
        <end position="762"/>
    </location>
</feature>
<evidence type="ECO:0000313" key="4">
    <source>
        <dbReference type="Proteomes" id="UP000244792"/>
    </source>
</evidence>
<evidence type="ECO:0000259" key="2">
    <source>
        <dbReference type="Pfam" id="PF13476"/>
    </source>
</evidence>
<dbReference type="AlphaFoldDB" id="A0A2R4VYA4"/>
<dbReference type="PANTHER" id="PTHR32114">
    <property type="entry name" value="ABC TRANSPORTER ABCH.3"/>
    <property type="match status" value="1"/>
</dbReference>
<gene>
    <name evidence="3" type="ORF">TDSAC_0078</name>
</gene>
<organism evidence="3 4">
    <name type="scientific">Thermodesulfobium acidiphilum</name>
    <dbReference type="NCBI Taxonomy" id="1794699"/>
    <lineage>
        <taxon>Bacteria</taxon>
        <taxon>Pseudomonadati</taxon>
        <taxon>Thermodesulfobiota</taxon>
        <taxon>Thermodesulfobiia</taxon>
        <taxon>Thermodesulfobiales</taxon>
        <taxon>Thermodesulfobiaceae</taxon>
        <taxon>Thermodesulfobium</taxon>
    </lineage>
</organism>
<dbReference type="GO" id="GO:0016887">
    <property type="term" value="F:ATP hydrolysis activity"/>
    <property type="evidence" value="ECO:0007669"/>
    <property type="project" value="InterPro"/>
</dbReference>